<reference evidence="1 2" key="1">
    <citation type="journal article" date="2018" name="PLoS Genet.">
        <title>Population sequencing reveals clonal diversity and ancestral inbreeding in the grapevine cultivar Chardonnay.</title>
        <authorList>
            <person name="Roach M.J."/>
            <person name="Johnson D.L."/>
            <person name="Bohlmann J."/>
            <person name="van Vuuren H.J."/>
            <person name="Jones S.J."/>
            <person name="Pretorius I.S."/>
            <person name="Schmidt S.A."/>
            <person name="Borneman A.R."/>
        </authorList>
    </citation>
    <scope>NUCLEOTIDE SEQUENCE [LARGE SCALE GENOMIC DNA]</scope>
    <source>
        <strain evidence="2">cv. Chardonnay</strain>
        <tissue evidence="1">Leaf</tissue>
    </source>
</reference>
<organism evidence="1 2">
    <name type="scientific">Vitis vinifera</name>
    <name type="common">Grape</name>
    <dbReference type="NCBI Taxonomy" id="29760"/>
    <lineage>
        <taxon>Eukaryota</taxon>
        <taxon>Viridiplantae</taxon>
        <taxon>Streptophyta</taxon>
        <taxon>Embryophyta</taxon>
        <taxon>Tracheophyta</taxon>
        <taxon>Spermatophyta</taxon>
        <taxon>Magnoliopsida</taxon>
        <taxon>eudicotyledons</taxon>
        <taxon>Gunneridae</taxon>
        <taxon>Pentapetalae</taxon>
        <taxon>rosids</taxon>
        <taxon>Vitales</taxon>
        <taxon>Vitaceae</taxon>
        <taxon>Viteae</taxon>
        <taxon>Vitis</taxon>
    </lineage>
</organism>
<comment type="caution">
    <text evidence="1">The sequence shown here is derived from an EMBL/GenBank/DDBJ whole genome shotgun (WGS) entry which is preliminary data.</text>
</comment>
<evidence type="ECO:0000313" key="2">
    <source>
        <dbReference type="Proteomes" id="UP000288805"/>
    </source>
</evidence>
<protein>
    <submittedName>
        <fullName evidence="1">Lycopene epsilon cyclase, chloroplastic</fullName>
    </submittedName>
</protein>
<evidence type="ECO:0000313" key="1">
    <source>
        <dbReference type="EMBL" id="RVX05500.1"/>
    </source>
</evidence>
<accession>A0A438J966</accession>
<dbReference type="Proteomes" id="UP000288805">
    <property type="component" value="Unassembled WGS sequence"/>
</dbReference>
<sequence length="162" mass="18185">MECLGAPNFAAMAVSTSAPWRSRRRRMRPENACFNHRDSCYLPSVRVRASAGSESCVVVKEGFADEEDYIKAGGSELLFVQMQQNKAMNEQSKLADKVSLLCGGKQPNRVVVLYSSFVSVETRSFWHFLPPYIQIVLACFGPRVCFSLFEFPKTGREGETIE</sequence>
<name>A0A438J966_VITVI</name>
<proteinExistence type="predicted"/>
<gene>
    <name evidence="1" type="primary">LUT2_2</name>
    <name evidence="1" type="ORF">CK203_013622</name>
</gene>
<dbReference type="AlphaFoldDB" id="A0A438J966"/>
<dbReference type="EMBL" id="QGNW01000056">
    <property type="protein sequence ID" value="RVX05500.1"/>
    <property type="molecule type" value="Genomic_DNA"/>
</dbReference>